<comment type="similarity">
    <text evidence="3">Belongs to the UreF family.</text>
</comment>
<evidence type="ECO:0000256" key="3">
    <source>
        <dbReference type="HAMAP-Rule" id="MF_01385"/>
    </source>
</evidence>
<keyword evidence="5" id="KW-1185">Reference proteome</keyword>
<accession>A0ABT3R6S3</accession>
<sequence length="237" mass="25003">MTDAVCLPALYRLLTFVSPAFPIGAFTYSHGLEQVIDEGGVACAADLSAWLEDILRFGAGRGDAILLKETWRAALAGSRETVEELRDLGLALQPSKERHLESSAQGTAFFNAVAKSWTPPGETAAGALFRSFAEGDREPWPYPVALGLVAAAHAIPEKAAVTAFLHAFTANIISVAVRAVPLGQSDGQGVLAGLEPVVFDVADEAVASGLDDLGTSTFLADIASMAHETQYSRLFRS</sequence>
<dbReference type="EMBL" id="JAPEVI010000003">
    <property type="protein sequence ID" value="MCX2724849.1"/>
    <property type="molecule type" value="Genomic_DNA"/>
</dbReference>
<organism evidence="4 5">
    <name type="scientific">Roseibium salinum</name>
    <dbReference type="NCBI Taxonomy" id="1604349"/>
    <lineage>
        <taxon>Bacteria</taxon>
        <taxon>Pseudomonadati</taxon>
        <taxon>Pseudomonadota</taxon>
        <taxon>Alphaproteobacteria</taxon>
        <taxon>Hyphomicrobiales</taxon>
        <taxon>Stappiaceae</taxon>
        <taxon>Roseibium</taxon>
    </lineage>
</organism>
<dbReference type="Gene3D" id="1.10.4190.10">
    <property type="entry name" value="Urease accessory protein UreF"/>
    <property type="match status" value="1"/>
</dbReference>
<keyword evidence="2 3" id="KW-0143">Chaperone</keyword>
<dbReference type="Pfam" id="PF01730">
    <property type="entry name" value="UreF"/>
    <property type="match status" value="1"/>
</dbReference>
<dbReference type="RefSeq" id="WP_265965184.1">
    <property type="nucleotide sequence ID" value="NZ_JAPEVI010000003.1"/>
</dbReference>
<comment type="subunit">
    <text evidence="3">UreD, UreF and UreG form a complex that acts as a GTP-hydrolysis-dependent molecular chaperone, activating the urease apoprotein by helping to assemble the nickel containing metallocenter of UreC. The UreE protein probably delivers the nickel.</text>
</comment>
<dbReference type="PANTHER" id="PTHR33620:SF1">
    <property type="entry name" value="UREASE ACCESSORY PROTEIN F"/>
    <property type="match status" value="1"/>
</dbReference>
<evidence type="ECO:0000313" key="4">
    <source>
        <dbReference type="EMBL" id="MCX2724849.1"/>
    </source>
</evidence>
<dbReference type="InterPro" id="IPR002639">
    <property type="entry name" value="UreF"/>
</dbReference>
<evidence type="ECO:0000256" key="2">
    <source>
        <dbReference type="ARBA" id="ARBA00023186"/>
    </source>
</evidence>
<protein>
    <recommendedName>
        <fullName evidence="3">Urease accessory protein UreF</fullName>
    </recommendedName>
</protein>
<dbReference type="HAMAP" id="MF_01385">
    <property type="entry name" value="UreF"/>
    <property type="match status" value="1"/>
</dbReference>
<dbReference type="PIRSF" id="PIRSF009467">
    <property type="entry name" value="Ureas_acces_UreF"/>
    <property type="match status" value="1"/>
</dbReference>
<comment type="subcellular location">
    <subcellularLocation>
        <location evidence="3">Cytoplasm</location>
    </subcellularLocation>
</comment>
<comment type="caution">
    <text evidence="4">The sequence shown here is derived from an EMBL/GenBank/DDBJ whole genome shotgun (WGS) entry which is preliminary data.</text>
</comment>
<keyword evidence="1 3" id="KW-0996">Nickel insertion</keyword>
<gene>
    <name evidence="3" type="primary">ureF</name>
    <name evidence="4" type="ORF">ON753_21155</name>
</gene>
<evidence type="ECO:0000313" key="5">
    <source>
        <dbReference type="Proteomes" id="UP001300261"/>
    </source>
</evidence>
<name>A0ABT3R6S3_9HYPH</name>
<dbReference type="PANTHER" id="PTHR33620">
    <property type="entry name" value="UREASE ACCESSORY PROTEIN F"/>
    <property type="match status" value="1"/>
</dbReference>
<reference evidence="4 5" key="1">
    <citation type="journal article" date="2016" name="Int. J. Syst. Evol. Microbiol.">
        <title>Labrenzia salina sp. nov., isolated from the rhizosphere of the halophyte Arthrocnemum macrostachyum.</title>
        <authorList>
            <person name="Camacho M."/>
            <person name="Redondo-Gomez S."/>
            <person name="Rodriguez-Llorente I."/>
            <person name="Rohde M."/>
            <person name="Sproer C."/>
            <person name="Schumann P."/>
            <person name="Klenk H.P."/>
            <person name="Montero-Calasanz M.D.C."/>
        </authorList>
    </citation>
    <scope>NUCLEOTIDE SEQUENCE [LARGE SCALE GENOMIC DNA]</scope>
    <source>
        <strain evidence="4 5">DSM 29163</strain>
    </source>
</reference>
<dbReference type="Proteomes" id="UP001300261">
    <property type="component" value="Unassembled WGS sequence"/>
</dbReference>
<proteinExistence type="inferred from homology"/>
<dbReference type="InterPro" id="IPR038277">
    <property type="entry name" value="UreF_sf"/>
</dbReference>
<comment type="function">
    <text evidence="3">Required for maturation of urease via the functional incorporation of the urease nickel metallocenter.</text>
</comment>
<keyword evidence="3" id="KW-0963">Cytoplasm</keyword>
<evidence type="ECO:0000256" key="1">
    <source>
        <dbReference type="ARBA" id="ARBA00022988"/>
    </source>
</evidence>